<dbReference type="GO" id="GO:0000287">
    <property type="term" value="F:magnesium ion binding"/>
    <property type="evidence" value="ECO:0007669"/>
    <property type="project" value="TreeGrafter"/>
</dbReference>
<dbReference type="SFLD" id="SFLDG01144">
    <property type="entry name" value="C2.B.4:_PGP_Like"/>
    <property type="match status" value="1"/>
</dbReference>
<accession>W6NES4</accession>
<comment type="caution">
    <text evidence="1">The sequence shown here is derived from an EMBL/GenBank/DDBJ whole genome shotgun (WGS) entry which is preliminary data.</text>
</comment>
<name>W6NES4_CLOTY</name>
<gene>
    <name evidence="1" type="ORF">CTDIVETGP_0647</name>
</gene>
<dbReference type="Gene3D" id="3.30.1240.10">
    <property type="match status" value="1"/>
</dbReference>
<keyword evidence="1" id="KW-0378">Hydrolase</keyword>
<dbReference type="Proteomes" id="UP000019482">
    <property type="component" value="Unassembled WGS sequence"/>
</dbReference>
<dbReference type="InterPro" id="IPR036412">
    <property type="entry name" value="HAD-like_sf"/>
</dbReference>
<dbReference type="AlphaFoldDB" id="W6NES4"/>
<dbReference type="GO" id="GO:0016791">
    <property type="term" value="F:phosphatase activity"/>
    <property type="evidence" value="ECO:0007669"/>
    <property type="project" value="TreeGrafter"/>
</dbReference>
<dbReference type="PANTHER" id="PTHR10000:SF8">
    <property type="entry name" value="HAD SUPERFAMILY HYDROLASE-LIKE, TYPE 3"/>
    <property type="match status" value="1"/>
</dbReference>
<dbReference type="GO" id="GO:0005829">
    <property type="term" value="C:cytosol"/>
    <property type="evidence" value="ECO:0007669"/>
    <property type="project" value="TreeGrafter"/>
</dbReference>
<sequence>MALYFNEFYNGWKGEELMLKYKWCVCDMDGTLLNSKKAISEENEKALKKLQKEGTEIIIASGRIDHLLKSYIEQLGLTGPVICCNGGLIKDIKTGKVLYSKVLDRNLGKEMLQYCFENNLEFLIYTADYIYANEDNAKGIRYVNLNKSLPDSLKIPVKFVDENIIESVEKDSMDILKILLICGDTDEVKVVNDKFSAYDNLTIVKSAELLLDVMASNISKGNGLKILSEKLNVNLSEVISFGDNYNDMDMLKCTGMPIAMENAVEDAKKAAKYVTKTNNESGVAYAINNFILADQKI</sequence>
<evidence type="ECO:0000313" key="2">
    <source>
        <dbReference type="Proteomes" id="UP000019482"/>
    </source>
</evidence>
<organism evidence="1 2">
    <name type="scientific">Clostridium tyrobutyricum DIVETGP</name>
    <dbReference type="NCBI Taxonomy" id="1408889"/>
    <lineage>
        <taxon>Bacteria</taxon>
        <taxon>Bacillati</taxon>
        <taxon>Bacillota</taxon>
        <taxon>Clostridia</taxon>
        <taxon>Eubacteriales</taxon>
        <taxon>Clostridiaceae</taxon>
        <taxon>Clostridium</taxon>
    </lineage>
</organism>
<dbReference type="Pfam" id="PF08282">
    <property type="entry name" value="Hydrolase_3"/>
    <property type="match status" value="1"/>
</dbReference>
<dbReference type="EMBL" id="CBXI010000008">
    <property type="protein sequence ID" value="CDL90577.1"/>
    <property type="molecule type" value="Genomic_DNA"/>
</dbReference>
<dbReference type="PANTHER" id="PTHR10000">
    <property type="entry name" value="PHOSPHOSERINE PHOSPHATASE"/>
    <property type="match status" value="1"/>
</dbReference>
<dbReference type="SFLD" id="SFLDG01140">
    <property type="entry name" value="C2.B:_Phosphomannomutase_and_P"/>
    <property type="match status" value="1"/>
</dbReference>
<dbReference type="SFLD" id="SFLDS00003">
    <property type="entry name" value="Haloacid_Dehalogenase"/>
    <property type="match status" value="1"/>
</dbReference>
<dbReference type="InterPro" id="IPR006379">
    <property type="entry name" value="HAD-SF_hydro_IIB"/>
</dbReference>
<protein>
    <submittedName>
        <fullName evidence="1">Hydrolase (HAD superfamily)</fullName>
    </submittedName>
</protein>
<reference evidence="1 2" key="1">
    <citation type="journal article" date="2015" name="Genome Announc.">
        <title>Draft Genome Sequence of Clostridium tyrobutyricum Strain DIVETGP, Isolated from Cow's Milk for Grana Padano Production.</title>
        <authorList>
            <person name="Soggiu A."/>
            <person name="Piras C."/>
            <person name="Gaiarsa S."/>
            <person name="Sassera D."/>
            <person name="Roncada P."/>
            <person name="Bendixen E."/>
            <person name="Brasca M."/>
            <person name="Bonizzi L."/>
        </authorList>
    </citation>
    <scope>NUCLEOTIDE SEQUENCE [LARGE SCALE GENOMIC DNA]</scope>
    <source>
        <strain evidence="1 2">DIVETGP</strain>
    </source>
</reference>
<proteinExistence type="predicted"/>
<dbReference type="NCBIfam" id="TIGR01484">
    <property type="entry name" value="HAD-SF-IIB"/>
    <property type="match status" value="1"/>
</dbReference>
<dbReference type="InterPro" id="IPR000150">
    <property type="entry name" value="Cof"/>
</dbReference>
<dbReference type="NCBIfam" id="TIGR00099">
    <property type="entry name" value="Cof-subfamily"/>
    <property type="match status" value="1"/>
</dbReference>
<dbReference type="Gene3D" id="3.40.50.1000">
    <property type="entry name" value="HAD superfamily/HAD-like"/>
    <property type="match status" value="1"/>
</dbReference>
<dbReference type="InterPro" id="IPR023214">
    <property type="entry name" value="HAD_sf"/>
</dbReference>
<dbReference type="SUPFAM" id="SSF56784">
    <property type="entry name" value="HAD-like"/>
    <property type="match status" value="1"/>
</dbReference>
<evidence type="ECO:0000313" key="1">
    <source>
        <dbReference type="EMBL" id="CDL90577.1"/>
    </source>
</evidence>
<dbReference type="CDD" id="cd07516">
    <property type="entry name" value="HAD_Pase"/>
    <property type="match status" value="1"/>
</dbReference>
<keyword evidence="2" id="KW-1185">Reference proteome</keyword>